<organism evidence="10 11">
    <name type="scientific">Halteria grandinella</name>
    <dbReference type="NCBI Taxonomy" id="5974"/>
    <lineage>
        <taxon>Eukaryota</taxon>
        <taxon>Sar</taxon>
        <taxon>Alveolata</taxon>
        <taxon>Ciliophora</taxon>
        <taxon>Intramacronucleata</taxon>
        <taxon>Spirotrichea</taxon>
        <taxon>Stichotrichia</taxon>
        <taxon>Sporadotrichida</taxon>
        <taxon>Halteriidae</taxon>
        <taxon>Halteria</taxon>
    </lineage>
</organism>
<keyword evidence="11" id="KW-1185">Reference proteome</keyword>
<evidence type="ECO:0000313" key="10">
    <source>
        <dbReference type="EMBL" id="TNV82274.1"/>
    </source>
</evidence>
<dbReference type="InterPro" id="IPR029020">
    <property type="entry name" value="Ammonium/urea_transptr"/>
</dbReference>
<reference evidence="10" key="1">
    <citation type="submission" date="2019-06" db="EMBL/GenBank/DDBJ databases">
        <authorList>
            <person name="Zheng W."/>
        </authorList>
    </citation>
    <scope>NUCLEOTIDE SEQUENCE</scope>
    <source>
        <strain evidence="10">QDHG01</strain>
    </source>
</reference>
<evidence type="ECO:0000256" key="4">
    <source>
        <dbReference type="ARBA" id="ARBA00022692"/>
    </source>
</evidence>
<dbReference type="EMBL" id="RRYP01005170">
    <property type="protein sequence ID" value="TNV82274.1"/>
    <property type="molecule type" value="Genomic_DNA"/>
</dbReference>
<accession>A0A8J8NX84</accession>
<comment type="similarity">
    <text evidence="2">Belongs to the urea transporter family.</text>
</comment>
<evidence type="ECO:0000256" key="2">
    <source>
        <dbReference type="ARBA" id="ARBA00005914"/>
    </source>
</evidence>
<evidence type="ECO:0000256" key="1">
    <source>
        <dbReference type="ARBA" id="ARBA00004651"/>
    </source>
</evidence>
<evidence type="ECO:0000256" key="5">
    <source>
        <dbReference type="ARBA" id="ARBA00022989"/>
    </source>
</evidence>
<proteinExistence type="inferred from homology"/>
<dbReference type="PANTHER" id="PTHR10464:SF4">
    <property type="entry name" value="UREA TRANSPORTER"/>
    <property type="match status" value="1"/>
</dbReference>
<evidence type="ECO:0000256" key="3">
    <source>
        <dbReference type="ARBA" id="ARBA00022475"/>
    </source>
</evidence>
<sequence length="669" mass="73366">MNNTWSGAFIMAGIFVASQYHGLLMLLGTLSGTITGMLLKADPQAVSNGIYGFNACLVGIGVSLFSFGDNENWGMMPQIVGPVIAMSSLSSIIVAAFGNLFVKKFGISAFTIPFILASWIWLLGASGSYHYFPVDGNKLSQHLNMNSIEYTTPERISYKTSDFIEAVLKGISQVYFMSNTYTGVLMLIGMLLCSPISAGFALLGSFISTLTALGLGASTESVNDGLWGFSATLTSIAIGGMFYVMNSWTAFFVTVVSCVFTSIMHGATASFMAPFGLPGFTFPFNAIAWLFCLAGPSIGIVIPVDMARMSRPEEHIKRYKLAERLRNIAEKQLSGILEKFQLQHSSDLDKIENALAAPIILSHCASGDVKTIEELINFGLDANIQDCINQRTPLHIASKYDHSNIVKLLLNSGAKITKDKYGYTAIDEARGKQVMNDLMKHLNSEQVRGAYSNRILSDSQRTLAHDITNGPSFSQNLTFISPQNASSIENQIAMPEISSLPVSILNLLLYKGEHSFVLGLLEKDPSNLSAQDYDQQSLFHLIAQTGSHKQLSQILSMKYNPYFLSFADNWDRTPLMLAIDISESKKCSLILASHGAKLFPTPQEEATKGSKRMEEYVISKIISRDILGLKIISKVIPWKGEDLDREKLLSCANETNSITIIQCIEKCLY</sequence>
<evidence type="ECO:0000256" key="7">
    <source>
        <dbReference type="ARBA" id="ARBA00033993"/>
    </source>
</evidence>
<dbReference type="SMART" id="SM00248">
    <property type="entry name" value="ANK"/>
    <property type="match status" value="4"/>
</dbReference>
<feature type="transmembrane region" description="Helical" evidence="9">
    <location>
        <begin position="79"/>
        <end position="102"/>
    </location>
</feature>
<dbReference type="Pfam" id="PF03253">
    <property type="entry name" value="UT"/>
    <property type="match status" value="1"/>
</dbReference>
<feature type="transmembrane region" description="Helical" evidence="9">
    <location>
        <begin position="225"/>
        <end position="244"/>
    </location>
</feature>
<dbReference type="PROSITE" id="PS50297">
    <property type="entry name" value="ANK_REP_REGION"/>
    <property type="match status" value="1"/>
</dbReference>
<comment type="subcellular location">
    <subcellularLocation>
        <location evidence="1">Cell membrane</location>
        <topology evidence="1">Multi-pass membrane protein</topology>
    </subcellularLocation>
</comment>
<dbReference type="SUPFAM" id="SSF48403">
    <property type="entry name" value="Ankyrin repeat"/>
    <property type="match status" value="1"/>
</dbReference>
<feature type="transmembrane region" description="Helical" evidence="9">
    <location>
        <begin position="109"/>
        <end position="132"/>
    </location>
</feature>
<keyword evidence="5 9" id="KW-1133">Transmembrane helix</keyword>
<dbReference type="Gene3D" id="1.10.3430.10">
    <property type="entry name" value="Ammonium transporter AmtB like domains"/>
    <property type="match status" value="1"/>
</dbReference>
<dbReference type="Proteomes" id="UP000785679">
    <property type="component" value="Unassembled WGS sequence"/>
</dbReference>
<keyword evidence="6 9" id="KW-0472">Membrane</keyword>
<dbReference type="PROSITE" id="PS50088">
    <property type="entry name" value="ANK_REPEAT"/>
    <property type="match status" value="1"/>
</dbReference>
<evidence type="ECO:0000256" key="9">
    <source>
        <dbReference type="SAM" id="Phobius"/>
    </source>
</evidence>
<gene>
    <name evidence="10" type="ORF">FGO68_gene11242</name>
</gene>
<keyword evidence="3" id="KW-1003">Cell membrane</keyword>
<dbReference type="GO" id="GO:0005886">
    <property type="term" value="C:plasma membrane"/>
    <property type="evidence" value="ECO:0007669"/>
    <property type="project" value="UniProtKB-SubCell"/>
</dbReference>
<evidence type="ECO:0000256" key="6">
    <source>
        <dbReference type="ARBA" id="ARBA00023136"/>
    </source>
</evidence>
<comment type="caution">
    <text evidence="10">The sequence shown here is derived from an EMBL/GenBank/DDBJ whole genome shotgun (WGS) entry which is preliminary data.</text>
</comment>
<evidence type="ECO:0008006" key="12">
    <source>
        <dbReference type="Google" id="ProtNLM"/>
    </source>
</evidence>
<dbReference type="PANTHER" id="PTHR10464">
    <property type="entry name" value="UREA TRANSPORTER"/>
    <property type="match status" value="1"/>
</dbReference>
<keyword evidence="4 9" id="KW-0812">Transmembrane</keyword>
<evidence type="ECO:0000313" key="11">
    <source>
        <dbReference type="Proteomes" id="UP000785679"/>
    </source>
</evidence>
<feature type="transmembrane region" description="Helical" evidence="9">
    <location>
        <begin position="251"/>
        <end position="275"/>
    </location>
</feature>
<comment type="catalytic activity">
    <reaction evidence="7">
        <text>urea(in) = urea(out)</text>
        <dbReference type="Rhea" id="RHEA:32799"/>
        <dbReference type="ChEBI" id="CHEBI:16199"/>
    </reaction>
</comment>
<feature type="transmembrane region" description="Helical" evidence="9">
    <location>
        <begin position="51"/>
        <end position="67"/>
    </location>
</feature>
<dbReference type="OrthoDB" id="425332at2759"/>
<feature type="repeat" description="ANK" evidence="8">
    <location>
        <begin position="389"/>
        <end position="421"/>
    </location>
</feature>
<protein>
    <recommendedName>
        <fullName evidence="12">Urea transporter</fullName>
    </recommendedName>
</protein>
<name>A0A8J8NX84_HALGN</name>
<dbReference type="GO" id="GO:0015204">
    <property type="term" value="F:urea transmembrane transporter activity"/>
    <property type="evidence" value="ECO:0007669"/>
    <property type="project" value="InterPro"/>
</dbReference>
<dbReference type="Gene3D" id="1.25.40.20">
    <property type="entry name" value="Ankyrin repeat-containing domain"/>
    <property type="match status" value="2"/>
</dbReference>
<feature type="transmembrane region" description="Helical" evidence="9">
    <location>
        <begin position="287"/>
        <end position="307"/>
    </location>
</feature>
<dbReference type="InterPro" id="IPR002110">
    <property type="entry name" value="Ankyrin_rpt"/>
</dbReference>
<dbReference type="InterPro" id="IPR004937">
    <property type="entry name" value="Urea_transporter"/>
</dbReference>
<keyword evidence="8" id="KW-0040">ANK repeat</keyword>
<dbReference type="AlphaFoldDB" id="A0A8J8NX84"/>
<dbReference type="Pfam" id="PF12796">
    <property type="entry name" value="Ank_2"/>
    <property type="match status" value="1"/>
</dbReference>
<evidence type="ECO:0000256" key="8">
    <source>
        <dbReference type="PROSITE-ProRule" id="PRU00023"/>
    </source>
</evidence>
<dbReference type="InterPro" id="IPR036770">
    <property type="entry name" value="Ankyrin_rpt-contain_sf"/>
</dbReference>